<protein>
    <submittedName>
        <fullName evidence="2">Uncharacterized protein</fullName>
    </submittedName>
</protein>
<reference evidence="2" key="2">
    <citation type="journal article" date="2015" name="Data Brief">
        <title>Shoot transcriptome of the giant reed, Arundo donax.</title>
        <authorList>
            <person name="Barrero R.A."/>
            <person name="Guerrero F.D."/>
            <person name="Moolhuijzen P."/>
            <person name="Goolsby J.A."/>
            <person name="Tidwell J."/>
            <person name="Bellgard S.E."/>
            <person name="Bellgard M.I."/>
        </authorList>
    </citation>
    <scope>NUCLEOTIDE SEQUENCE</scope>
    <source>
        <tissue evidence="2">Shoot tissue taken approximately 20 cm above the soil surface</tissue>
    </source>
</reference>
<organism evidence="2">
    <name type="scientific">Arundo donax</name>
    <name type="common">Giant reed</name>
    <name type="synonym">Donax arundinaceus</name>
    <dbReference type="NCBI Taxonomy" id="35708"/>
    <lineage>
        <taxon>Eukaryota</taxon>
        <taxon>Viridiplantae</taxon>
        <taxon>Streptophyta</taxon>
        <taxon>Embryophyta</taxon>
        <taxon>Tracheophyta</taxon>
        <taxon>Spermatophyta</taxon>
        <taxon>Magnoliopsida</taxon>
        <taxon>Liliopsida</taxon>
        <taxon>Poales</taxon>
        <taxon>Poaceae</taxon>
        <taxon>PACMAD clade</taxon>
        <taxon>Arundinoideae</taxon>
        <taxon>Arundineae</taxon>
        <taxon>Arundo</taxon>
    </lineage>
</organism>
<feature type="compositionally biased region" description="Pro residues" evidence="1">
    <location>
        <begin position="11"/>
        <end position="25"/>
    </location>
</feature>
<accession>A0A0A9DGW9</accession>
<feature type="region of interest" description="Disordered" evidence="1">
    <location>
        <begin position="1"/>
        <end position="28"/>
    </location>
</feature>
<sequence>MLPKGHLCPHPSSPPLASAPPPLPPSHETLMLAHVTSKRVKSETVAPLGRMSVVVCWCTEATGFRPTPRGEALAAIDLRPTLSI</sequence>
<reference evidence="2" key="1">
    <citation type="submission" date="2014-09" db="EMBL/GenBank/DDBJ databases">
        <authorList>
            <person name="Magalhaes I.L.F."/>
            <person name="Oliveira U."/>
            <person name="Santos F.R."/>
            <person name="Vidigal T.H.D.A."/>
            <person name="Brescovit A.D."/>
            <person name="Santos A.J."/>
        </authorList>
    </citation>
    <scope>NUCLEOTIDE SEQUENCE</scope>
    <source>
        <tissue evidence="2">Shoot tissue taken approximately 20 cm above the soil surface</tissue>
    </source>
</reference>
<evidence type="ECO:0000256" key="1">
    <source>
        <dbReference type="SAM" id="MobiDB-lite"/>
    </source>
</evidence>
<evidence type="ECO:0000313" key="2">
    <source>
        <dbReference type="EMBL" id="JAD87056.1"/>
    </source>
</evidence>
<proteinExistence type="predicted"/>
<name>A0A0A9DGW9_ARUDO</name>
<dbReference type="EMBL" id="GBRH01210839">
    <property type="protein sequence ID" value="JAD87056.1"/>
    <property type="molecule type" value="Transcribed_RNA"/>
</dbReference>
<dbReference type="AlphaFoldDB" id="A0A0A9DGW9"/>